<dbReference type="GO" id="GO:0008234">
    <property type="term" value="F:cysteine-type peptidase activity"/>
    <property type="evidence" value="ECO:0007669"/>
    <property type="project" value="InterPro"/>
</dbReference>
<dbReference type="EMBL" id="QGKW02001660">
    <property type="protein sequence ID" value="KAF2577303.1"/>
    <property type="molecule type" value="Genomic_DNA"/>
</dbReference>
<organism evidence="6 7">
    <name type="scientific">Brassica cretica</name>
    <name type="common">Mustard</name>
    <dbReference type="NCBI Taxonomy" id="69181"/>
    <lineage>
        <taxon>Eukaryota</taxon>
        <taxon>Viridiplantae</taxon>
        <taxon>Streptophyta</taxon>
        <taxon>Embryophyta</taxon>
        <taxon>Tracheophyta</taxon>
        <taxon>Spermatophyta</taxon>
        <taxon>Magnoliopsida</taxon>
        <taxon>eudicotyledons</taxon>
        <taxon>Gunneridae</taxon>
        <taxon>Pentapetalae</taxon>
        <taxon>rosids</taxon>
        <taxon>malvids</taxon>
        <taxon>Brassicales</taxon>
        <taxon>Brassicaceae</taxon>
        <taxon>Brassiceae</taxon>
        <taxon>Brassica</taxon>
    </lineage>
</organism>
<evidence type="ECO:0000313" key="6">
    <source>
        <dbReference type="EMBL" id="KAF2577303.1"/>
    </source>
</evidence>
<evidence type="ECO:0000259" key="5">
    <source>
        <dbReference type="Pfam" id="PF02902"/>
    </source>
</evidence>
<dbReference type="Proteomes" id="UP000712281">
    <property type="component" value="Unassembled WGS sequence"/>
</dbReference>
<evidence type="ECO:0000256" key="4">
    <source>
        <dbReference type="SAM" id="MobiDB-lite"/>
    </source>
</evidence>
<dbReference type="Pfam" id="PF02902">
    <property type="entry name" value="Peptidase_C48"/>
    <property type="match status" value="1"/>
</dbReference>
<keyword evidence="3" id="KW-0378">Hydrolase</keyword>
<dbReference type="AlphaFoldDB" id="A0A8S9J6Z6"/>
<comment type="similarity">
    <text evidence="1">Belongs to the peptidase C48 family.</text>
</comment>
<keyword evidence="2" id="KW-0645">Protease</keyword>
<comment type="caution">
    <text evidence="6">The sequence shown here is derived from an EMBL/GenBank/DDBJ whole genome shotgun (WGS) entry which is preliminary data.</text>
</comment>
<name>A0A8S9J6Z6_BRACR</name>
<evidence type="ECO:0000256" key="2">
    <source>
        <dbReference type="ARBA" id="ARBA00022670"/>
    </source>
</evidence>
<dbReference type="Gene3D" id="3.40.395.10">
    <property type="entry name" value="Adenoviral Proteinase, Chain A"/>
    <property type="match status" value="1"/>
</dbReference>
<sequence>MAPDACTAKPRAPHVLQHGQDTCRTPPLLPDVRRHDWNSCKAPHHLTHVEHHALVACAETPRAWSIHLVLLHVRMHVLLLCTATPRASVDTQLSGQWKPRSEHSHQATPCFSVHSSDFGTLWQETETNQLRLVAARVSLRMAPDACTAKPRAPQVLQHGQDTCRTPPLLPDVRRHDWNSCKATHHLTHVEHHALVACAETPHAWSIHLVLLHIRMHVLLPCTATPRASVDTQLSGQRKPRSEHSHQATSCFSVHSSDFDSIITLTPFCAIARELVVCVLVVCRNVVAARHVTLPDPGVGLDGQSCSCLIVGWPVGLSSPTLGVGRPSVMFLFDCWPVVRPMLRTNVVSTVQQAECLQKLEVSPCMEAVLAASHVDARVIQPDIWEDWWRPACILAMLKDMWSTRCRRACIRSHAKRHTGCHQPEADWLLSPTNTPPSQLISSHPDLSKLSNHWISICVNFIEKKVEVFDCQRGRNRQYVEKFAAMIPRIVKAVAPPENKKQLLLSPYFIIDVPMKSRLNKSCADCGVYALKHLECLLLGLDLSLVDDEIMHGCRQKIALYIREAAHDPMLIQLMAEHVPSEYETSDFFNIEEG</sequence>
<dbReference type="InterPro" id="IPR038765">
    <property type="entry name" value="Papain-like_cys_pep_sf"/>
</dbReference>
<accession>A0A8S9J6Z6</accession>
<proteinExistence type="inferred from homology"/>
<dbReference type="InterPro" id="IPR003653">
    <property type="entry name" value="Peptidase_C48_C"/>
</dbReference>
<evidence type="ECO:0000313" key="7">
    <source>
        <dbReference type="Proteomes" id="UP000712281"/>
    </source>
</evidence>
<dbReference type="SUPFAM" id="SSF54001">
    <property type="entry name" value="Cysteine proteinases"/>
    <property type="match status" value="1"/>
</dbReference>
<evidence type="ECO:0000256" key="1">
    <source>
        <dbReference type="ARBA" id="ARBA00005234"/>
    </source>
</evidence>
<gene>
    <name evidence="6" type="ORF">F2Q68_00005242</name>
</gene>
<evidence type="ECO:0000256" key="3">
    <source>
        <dbReference type="ARBA" id="ARBA00022801"/>
    </source>
</evidence>
<dbReference type="GO" id="GO:0006508">
    <property type="term" value="P:proteolysis"/>
    <property type="evidence" value="ECO:0007669"/>
    <property type="project" value="UniProtKB-KW"/>
</dbReference>
<feature type="region of interest" description="Disordered" evidence="4">
    <location>
        <begin position="1"/>
        <end position="21"/>
    </location>
</feature>
<protein>
    <recommendedName>
        <fullName evidence="5">Ubiquitin-like protease family profile domain-containing protein</fullName>
    </recommendedName>
</protein>
<reference evidence="6" key="1">
    <citation type="submission" date="2019-12" db="EMBL/GenBank/DDBJ databases">
        <title>Genome sequencing and annotation of Brassica cretica.</title>
        <authorList>
            <person name="Studholme D.J."/>
            <person name="Sarris P.F."/>
        </authorList>
    </citation>
    <scope>NUCLEOTIDE SEQUENCE</scope>
    <source>
        <strain evidence="6">PFS-001/15</strain>
        <tissue evidence="6">Leaf</tissue>
    </source>
</reference>
<feature type="domain" description="Ubiquitin-like protease family profile" evidence="5">
    <location>
        <begin position="450"/>
        <end position="567"/>
    </location>
</feature>